<accession>A0A0B6CZ50</accession>
<dbReference type="Proteomes" id="UP000031830">
    <property type="component" value="Chromosome"/>
</dbReference>
<keyword evidence="1" id="KW-0812">Transmembrane</keyword>
<dbReference type="InterPro" id="IPR045584">
    <property type="entry name" value="Pilin-like"/>
</dbReference>
<evidence type="ECO:0000313" key="3">
    <source>
        <dbReference type="Proteomes" id="UP000031830"/>
    </source>
</evidence>
<dbReference type="OrthoDB" id="5242130at2"/>
<dbReference type="KEGG" id="fpz:LA55_383"/>
<sequence length="313" mass="35053">MASKTKQKNLGFSIVELIVTITIIGILATLANATYSNYVIRTKIATEVSVLTTRAKEIWDLKRSNKDFYLNGDNSEVNEYAALTKNIGTAGGTGIVNGYAEIMVRPELVGEDSVRWRCVVAGDILTESNIPNHCILGDATFFRILKENNMIFSEDNFQYDQTPVNNDDWGKVDTDSDFLGKWYITGGDEQIEIWNNFDNIDDVRPNVAELDGDRNEIVDFSHDLASKGFDSMQMSFDYYSRTGDNSSNFEIYLGDELVYTHDSFAKGWQTINIDLQNTSASGKTLTLRESGKDDSYGALIDLESLRVTPNKIT</sequence>
<evidence type="ECO:0000313" key="2">
    <source>
        <dbReference type="EMBL" id="AJI54125.1"/>
    </source>
</evidence>
<keyword evidence="1" id="KW-0472">Membrane</keyword>
<dbReference type="Pfam" id="PF07963">
    <property type="entry name" value="N_methyl"/>
    <property type="match status" value="1"/>
</dbReference>
<dbReference type="STRING" id="28110.KU46_912"/>
<dbReference type="RefSeq" id="WP_080774902.1">
    <property type="nucleotide sequence ID" value="NZ_CP009440.1"/>
</dbReference>
<keyword evidence="1" id="KW-1133">Transmembrane helix</keyword>
<dbReference type="NCBIfam" id="TIGR02532">
    <property type="entry name" value="IV_pilin_GFxxxE"/>
    <property type="match status" value="1"/>
</dbReference>
<gene>
    <name evidence="2" type="ORF">LA55_383</name>
</gene>
<proteinExistence type="predicted"/>
<reference evidence="2 3" key="1">
    <citation type="journal article" date="2015" name="Genome Announc.">
        <title>Genome sequencing of 18 francisella strains to aid in assay development and testing.</title>
        <authorList>
            <person name="Johnson S.L."/>
            <person name="Daligault H.E."/>
            <person name="Davenport K.W."/>
            <person name="Coyne S.R."/>
            <person name="Frey K.G."/>
            <person name="Koroleva G.I."/>
            <person name="Broomall S.M."/>
            <person name="Bishop-Lilly K.A."/>
            <person name="Bruce D.C."/>
            <person name="Chertkov O."/>
            <person name="Freitas T."/>
            <person name="Jaissle J."/>
            <person name="Ladner J.T."/>
            <person name="Rosenzweig C.N."/>
            <person name="Gibbons H.S."/>
            <person name="Palacios G.F."/>
            <person name="Redden C.L."/>
            <person name="Xu Y."/>
            <person name="Minogue T.D."/>
            <person name="Chain P.S."/>
        </authorList>
    </citation>
    <scope>NUCLEOTIDE SEQUENCE [LARGE SCALE GENOMIC DNA]</scope>
    <source>
        <strain evidence="2 3">GA01-2794</strain>
    </source>
</reference>
<dbReference type="AlphaFoldDB" id="A0A0B6CZ50"/>
<organism evidence="2 3">
    <name type="scientific">Francisella philomiragia</name>
    <dbReference type="NCBI Taxonomy" id="28110"/>
    <lineage>
        <taxon>Bacteria</taxon>
        <taxon>Pseudomonadati</taxon>
        <taxon>Pseudomonadota</taxon>
        <taxon>Gammaproteobacteria</taxon>
        <taxon>Thiotrichales</taxon>
        <taxon>Francisellaceae</taxon>
        <taxon>Francisella</taxon>
    </lineage>
</organism>
<dbReference type="EMBL" id="CP009440">
    <property type="protein sequence ID" value="AJI54125.1"/>
    <property type="molecule type" value="Genomic_DNA"/>
</dbReference>
<dbReference type="InterPro" id="IPR012902">
    <property type="entry name" value="N_methyl_site"/>
</dbReference>
<protein>
    <submittedName>
        <fullName evidence="2">Uncharacterized protein</fullName>
    </submittedName>
</protein>
<name>A0A0B6CZ50_9GAMM</name>
<feature type="transmembrane region" description="Helical" evidence="1">
    <location>
        <begin position="12"/>
        <end position="35"/>
    </location>
</feature>
<evidence type="ECO:0000256" key="1">
    <source>
        <dbReference type="SAM" id="Phobius"/>
    </source>
</evidence>
<dbReference type="SUPFAM" id="SSF54523">
    <property type="entry name" value="Pili subunits"/>
    <property type="match status" value="1"/>
</dbReference>
<dbReference type="Gene3D" id="3.30.700.10">
    <property type="entry name" value="Glycoprotein, Type 4 Pilin"/>
    <property type="match status" value="1"/>
</dbReference>